<name>Q7X377_9BACT</name>
<dbReference type="Pfam" id="PF13646">
    <property type="entry name" value="HEAT_2"/>
    <property type="match status" value="1"/>
</dbReference>
<sequence length="449" mass="47619">MHVLLHRRVSGRVSARRAGVSAAFAQSRRLNFMRRPVLLIAVLALAPAAPGATPSAPAASGPASASQRGAERGRGPAPAIEAQREAPVTPQQMKAAIDRLGTIDYAVRSAAARTVRRAPVGTAIPALLDAVAGHADGYVRFRALVLLSGFNDTRTRDVMAGVLTAPNDRLRAVAYAYFEHNPDPQMLPRLLDALDREESEFVRPALTRALAAYGGDSRVRDVLTGLVLKGQDFFRSVVIEALGDYKAAYALKVITDVAKLEGPLQDDAVVALGKIGDKRSLETLAPLQRTASRNLQPSIASAICLLGINCSSHQAYLVKSLRFGIDTIGFQELLRASASGLAALAISGDASAASALIEAGGPSRDPARAAIALALGAVALRNTPLMLKVLESRADPKPAIALLGEAFDMLEEDLQEERFFVLVRRGYWAAPESSTARKIAGALIQTLDF</sequence>
<evidence type="ECO:0008006" key="3">
    <source>
        <dbReference type="Google" id="ProtNLM"/>
    </source>
</evidence>
<dbReference type="AlphaFoldDB" id="Q7X377"/>
<dbReference type="InterPro" id="IPR016024">
    <property type="entry name" value="ARM-type_fold"/>
</dbReference>
<dbReference type="Gene3D" id="1.25.10.10">
    <property type="entry name" value="Leucine-rich Repeat Variant"/>
    <property type="match status" value="1"/>
</dbReference>
<dbReference type="SUPFAM" id="SSF48371">
    <property type="entry name" value="ARM repeat"/>
    <property type="match status" value="1"/>
</dbReference>
<dbReference type="InterPro" id="IPR011989">
    <property type="entry name" value="ARM-like"/>
</dbReference>
<proteinExistence type="predicted"/>
<organism evidence="2">
    <name type="scientific">uncultured Acidobacteriota bacterium</name>
    <dbReference type="NCBI Taxonomy" id="171953"/>
    <lineage>
        <taxon>Bacteria</taxon>
        <taxon>Pseudomonadati</taxon>
        <taxon>Acidobacteriota</taxon>
        <taxon>environmental samples</taxon>
    </lineage>
</organism>
<accession>Q7X377</accession>
<protein>
    <recommendedName>
        <fullName evidence="3">HEAT repeat domain-containing protein</fullName>
    </recommendedName>
</protein>
<feature type="region of interest" description="Disordered" evidence="1">
    <location>
        <begin position="52"/>
        <end position="91"/>
    </location>
</feature>
<feature type="compositionally biased region" description="Low complexity" evidence="1">
    <location>
        <begin position="52"/>
        <end position="66"/>
    </location>
</feature>
<dbReference type="EMBL" id="AY281352">
    <property type="protein sequence ID" value="AAP58487.1"/>
    <property type="molecule type" value="Genomic_DNA"/>
</dbReference>
<evidence type="ECO:0000256" key="1">
    <source>
        <dbReference type="SAM" id="MobiDB-lite"/>
    </source>
</evidence>
<evidence type="ECO:0000313" key="2">
    <source>
        <dbReference type="EMBL" id="AAP58487.1"/>
    </source>
</evidence>
<reference evidence="2" key="1">
    <citation type="journal article" date="2003" name="Mol. Microbiol.">
        <title>Acidobacteria form a coherent but highly diverse group within the bacterial domain: evidence from environmental genomics.</title>
        <authorList>
            <person name="Quaiser A."/>
            <person name="Ochsenreiter T."/>
            <person name="Lanz C."/>
            <person name="Schuster S.C."/>
            <person name="Treusch A.H."/>
            <person name="Eck J."/>
            <person name="Schleper C."/>
        </authorList>
    </citation>
    <scope>NUCLEOTIDE SEQUENCE</scope>
</reference>